<dbReference type="InterPro" id="IPR046357">
    <property type="entry name" value="PPIase_dom_sf"/>
</dbReference>
<evidence type="ECO:0000259" key="8">
    <source>
        <dbReference type="PROSITE" id="PS50059"/>
    </source>
</evidence>
<reference evidence="10" key="1">
    <citation type="journal article" date="2019" name="Int. J. Syst. Evol. Microbiol.">
        <title>The Global Catalogue of Microorganisms (GCM) 10K type strain sequencing project: providing services to taxonomists for standard genome sequencing and annotation.</title>
        <authorList>
            <consortium name="The Broad Institute Genomics Platform"/>
            <consortium name="The Broad Institute Genome Sequencing Center for Infectious Disease"/>
            <person name="Wu L."/>
            <person name="Ma J."/>
        </authorList>
    </citation>
    <scope>NUCLEOTIDE SEQUENCE [LARGE SCALE GENOMIC DNA]</scope>
    <source>
        <strain evidence="10">CECT 8289</strain>
    </source>
</reference>
<evidence type="ECO:0000256" key="6">
    <source>
        <dbReference type="RuleBase" id="RU003915"/>
    </source>
</evidence>
<evidence type="ECO:0000313" key="9">
    <source>
        <dbReference type="EMBL" id="MFC4261771.1"/>
    </source>
</evidence>
<name>A0ABV8QNA7_9BACT</name>
<evidence type="ECO:0000256" key="1">
    <source>
        <dbReference type="ARBA" id="ARBA00000971"/>
    </source>
</evidence>
<comment type="similarity">
    <text evidence="2 6">Belongs to the FKBP-type PPIase family.</text>
</comment>
<proteinExistence type="inferred from homology"/>
<dbReference type="PANTHER" id="PTHR43811">
    <property type="entry name" value="FKBP-TYPE PEPTIDYL-PROLYL CIS-TRANS ISOMERASE FKPA"/>
    <property type="match status" value="1"/>
</dbReference>
<keyword evidence="4 5" id="KW-0413">Isomerase</keyword>
<evidence type="ECO:0000256" key="5">
    <source>
        <dbReference type="PROSITE-ProRule" id="PRU00277"/>
    </source>
</evidence>
<dbReference type="Pfam" id="PF00254">
    <property type="entry name" value="FKBP_C"/>
    <property type="match status" value="1"/>
</dbReference>
<comment type="catalytic activity">
    <reaction evidence="1 5 6">
        <text>[protein]-peptidylproline (omega=180) = [protein]-peptidylproline (omega=0)</text>
        <dbReference type="Rhea" id="RHEA:16237"/>
        <dbReference type="Rhea" id="RHEA-COMP:10747"/>
        <dbReference type="Rhea" id="RHEA-COMP:10748"/>
        <dbReference type="ChEBI" id="CHEBI:83833"/>
        <dbReference type="ChEBI" id="CHEBI:83834"/>
        <dbReference type="EC" id="5.2.1.8"/>
    </reaction>
</comment>
<evidence type="ECO:0000256" key="2">
    <source>
        <dbReference type="ARBA" id="ARBA00006577"/>
    </source>
</evidence>
<dbReference type="Gene3D" id="3.10.50.40">
    <property type="match status" value="1"/>
</dbReference>
<evidence type="ECO:0000256" key="4">
    <source>
        <dbReference type="ARBA" id="ARBA00023235"/>
    </source>
</evidence>
<dbReference type="Pfam" id="PF01346">
    <property type="entry name" value="FKBP_N"/>
    <property type="match status" value="1"/>
</dbReference>
<sequence length="248" mass="26446">MKKLWVCAATVAVMCNVTAQTKTAAAPKKVAATATTSKPIFKNAIDSFSYAAGMSIGESLLQAGATSLNTQLVAKAMDDIMAKRKTAMSQDQANMTLQQKLQAFAQKRTEEQKQVCASFLEVNGKRKGVVSLPNGLQYEIIKAGDAAAAKPKAIDTVVVDYVGTLMDGKEFDNSLKRGAPATFPLNGVIKGWTEILQLMPVGSHWKVYIPSELGYGDNPPPGSPITPNALLIFEIILKDIKPAATATN</sequence>
<keyword evidence="10" id="KW-1185">Reference proteome</keyword>
<evidence type="ECO:0000256" key="7">
    <source>
        <dbReference type="SAM" id="SignalP"/>
    </source>
</evidence>
<dbReference type="SUPFAM" id="SSF54534">
    <property type="entry name" value="FKBP-like"/>
    <property type="match status" value="1"/>
</dbReference>
<keyword evidence="3 5" id="KW-0697">Rotamase</keyword>
<dbReference type="Proteomes" id="UP001595907">
    <property type="component" value="Unassembled WGS sequence"/>
</dbReference>
<dbReference type="Gene3D" id="1.10.287.460">
    <property type="entry name" value="Peptidyl-prolyl cis-trans isomerase, FKBP-type, N-terminal domain"/>
    <property type="match status" value="1"/>
</dbReference>
<dbReference type="EC" id="5.2.1.8" evidence="6"/>
<feature type="domain" description="PPIase FKBP-type" evidence="8">
    <location>
        <begin position="154"/>
        <end position="241"/>
    </location>
</feature>
<dbReference type="GO" id="GO:0003755">
    <property type="term" value="F:peptidyl-prolyl cis-trans isomerase activity"/>
    <property type="evidence" value="ECO:0007669"/>
    <property type="project" value="UniProtKB-EC"/>
</dbReference>
<keyword evidence="7" id="KW-0732">Signal</keyword>
<dbReference type="PANTHER" id="PTHR43811:SF19">
    <property type="entry name" value="39 KDA FK506-BINDING NUCLEAR PROTEIN"/>
    <property type="match status" value="1"/>
</dbReference>
<comment type="caution">
    <text evidence="9">The sequence shown here is derived from an EMBL/GenBank/DDBJ whole genome shotgun (WGS) entry which is preliminary data.</text>
</comment>
<evidence type="ECO:0000313" key="10">
    <source>
        <dbReference type="Proteomes" id="UP001595907"/>
    </source>
</evidence>
<organism evidence="9 10">
    <name type="scientific">Ferruginibacter yonginensis</name>
    <dbReference type="NCBI Taxonomy" id="1310416"/>
    <lineage>
        <taxon>Bacteria</taxon>
        <taxon>Pseudomonadati</taxon>
        <taxon>Bacteroidota</taxon>
        <taxon>Chitinophagia</taxon>
        <taxon>Chitinophagales</taxon>
        <taxon>Chitinophagaceae</taxon>
        <taxon>Ferruginibacter</taxon>
    </lineage>
</organism>
<dbReference type="RefSeq" id="WP_379706730.1">
    <property type="nucleotide sequence ID" value="NZ_JBHSCZ010000001.1"/>
</dbReference>
<feature type="signal peptide" evidence="7">
    <location>
        <begin position="1"/>
        <end position="19"/>
    </location>
</feature>
<feature type="chain" id="PRO_5045259212" description="Peptidyl-prolyl cis-trans isomerase" evidence="7">
    <location>
        <begin position="20"/>
        <end position="248"/>
    </location>
</feature>
<dbReference type="EMBL" id="JBHSCZ010000001">
    <property type="protein sequence ID" value="MFC4261771.1"/>
    <property type="molecule type" value="Genomic_DNA"/>
</dbReference>
<dbReference type="InterPro" id="IPR001179">
    <property type="entry name" value="PPIase_FKBP_dom"/>
</dbReference>
<protein>
    <recommendedName>
        <fullName evidence="6">Peptidyl-prolyl cis-trans isomerase</fullName>
        <ecNumber evidence="6">5.2.1.8</ecNumber>
    </recommendedName>
</protein>
<gene>
    <name evidence="9" type="ORF">ACFOWM_02680</name>
</gene>
<dbReference type="InterPro" id="IPR036944">
    <property type="entry name" value="PPIase_FKBP_N_sf"/>
</dbReference>
<accession>A0ABV8QNA7</accession>
<dbReference type="PROSITE" id="PS50059">
    <property type="entry name" value="FKBP_PPIASE"/>
    <property type="match status" value="1"/>
</dbReference>
<dbReference type="InterPro" id="IPR000774">
    <property type="entry name" value="PPIase_FKBP_N"/>
</dbReference>
<evidence type="ECO:0000256" key="3">
    <source>
        <dbReference type="ARBA" id="ARBA00023110"/>
    </source>
</evidence>